<dbReference type="EMBL" id="VIUW01000004">
    <property type="protein sequence ID" value="TWD13820.1"/>
    <property type="molecule type" value="Genomic_DNA"/>
</dbReference>
<keyword evidence="4" id="KW-1185">Reference proteome</keyword>
<reference evidence="3 4" key="1">
    <citation type="submission" date="2019-06" db="EMBL/GenBank/DDBJ databases">
        <title>Sequencing the genomes of 1000 actinobacteria strains.</title>
        <authorList>
            <person name="Klenk H.-P."/>
        </authorList>
    </citation>
    <scope>NUCLEOTIDE SEQUENCE [LARGE SCALE GENOMIC DNA]</scope>
    <source>
        <strain evidence="3 4">DSM 18935</strain>
    </source>
</reference>
<dbReference type="OrthoDB" id="4869265at2"/>
<dbReference type="Pfam" id="PF13400">
    <property type="entry name" value="Tad"/>
    <property type="match status" value="1"/>
</dbReference>
<keyword evidence="1" id="KW-1133">Transmembrane helix</keyword>
<accession>A0A560W8A6</accession>
<dbReference type="AlphaFoldDB" id="A0A560W8A6"/>
<evidence type="ECO:0000313" key="3">
    <source>
        <dbReference type="EMBL" id="TWD13820.1"/>
    </source>
</evidence>
<feature type="transmembrane region" description="Helical" evidence="1">
    <location>
        <begin position="27"/>
        <end position="48"/>
    </location>
</feature>
<keyword evidence="1" id="KW-0472">Membrane</keyword>
<feature type="domain" description="Putative Flp pilus-assembly TadG-like N-terminal" evidence="2">
    <location>
        <begin position="25"/>
        <end position="70"/>
    </location>
</feature>
<evidence type="ECO:0000313" key="4">
    <source>
        <dbReference type="Proteomes" id="UP000315628"/>
    </source>
</evidence>
<evidence type="ECO:0000256" key="1">
    <source>
        <dbReference type="SAM" id="Phobius"/>
    </source>
</evidence>
<sequence>MTRSRLRPPRRLRTALGARARSDDGQLTLLVLGMAVIIMTLVAGAVAVTSVQISRMHLLDAADAAALDAVDEGGDELYDGAIGRSVPVTEAAVAAAAQETLATRARPAGLLSWQVAPGTGALDGSTAVVALTGEADLPLVGGLLRELGGSVTISVESRARADIDQPGGTP</sequence>
<comment type="caution">
    <text evidence="3">The sequence shown here is derived from an EMBL/GenBank/DDBJ whole genome shotgun (WGS) entry which is preliminary data.</text>
</comment>
<dbReference type="RefSeq" id="WP_144857879.1">
    <property type="nucleotide sequence ID" value="NZ_BAAAYT010000002.1"/>
</dbReference>
<name>A0A560W8A6_9MICO</name>
<keyword evidence="1" id="KW-0812">Transmembrane</keyword>
<gene>
    <name evidence="3" type="ORF">FB557_2460</name>
</gene>
<organism evidence="3 4">
    <name type="scientific">Marihabitans asiaticum</name>
    <dbReference type="NCBI Taxonomy" id="415218"/>
    <lineage>
        <taxon>Bacteria</taxon>
        <taxon>Bacillati</taxon>
        <taxon>Actinomycetota</taxon>
        <taxon>Actinomycetes</taxon>
        <taxon>Micrococcales</taxon>
        <taxon>Intrasporangiaceae</taxon>
        <taxon>Marihabitans</taxon>
    </lineage>
</organism>
<evidence type="ECO:0000259" key="2">
    <source>
        <dbReference type="Pfam" id="PF13400"/>
    </source>
</evidence>
<dbReference type="InterPro" id="IPR028087">
    <property type="entry name" value="Tad_N"/>
</dbReference>
<dbReference type="Proteomes" id="UP000315628">
    <property type="component" value="Unassembled WGS sequence"/>
</dbReference>
<protein>
    <submittedName>
        <fullName evidence="3">Putative Flp pilus-assembly TadE/G-like protein</fullName>
    </submittedName>
</protein>
<proteinExistence type="predicted"/>